<keyword evidence="2" id="KW-0812">Transmembrane</keyword>
<evidence type="ECO:0000313" key="4">
    <source>
        <dbReference type="Proteomes" id="UP000254875"/>
    </source>
</evidence>
<proteinExistence type="predicted"/>
<dbReference type="AlphaFoldDB" id="A0A370N7H3"/>
<dbReference type="InterPro" id="IPR006726">
    <property type="entry name" value="PHBA_efflux_AaeB/fusaric-R"/>
</dbReference>
<keyword evidence="2" id="KW-0472">Membrane</keyword>
<feature type="transmembrane region" description="Helical" evidence="2">
    <location>
        <begin position="106"/>
        <end position="124"/>
    </location>
</feature>
<feature type="transmembrane region" description="Helical" evidence="2">
    <location>
        <begin position="155"/>
        <end position="180"/>
    </location>
</feature>
<dbReference type="EMBL" id="QHKS01000010">
    <property type="protein sequence ID" value="RDK01515.1"/>
    <property type="molecule type" value="Genomic_DNA"/>
</dbReference>
<reference evidence="4" key="1">
    <citation type="submission" date="2018-05" db="EMBL/GenBank/DDBJ databases">
        <authorList>
            <person name="Feng T."/>
        </authorList>
    </citation>
    <scope>NUCLEOTIDE SEQUENCE [LARGE SCALE GENOMIC DNA]</scope>
    <source>
        <strain evidence="4">S27</strain>
    </source>
</reference>
<name>A0A370N7H3_9BURK</name>
<comment type="caution">
    <text evidence="3">The sequence shown here is derived from an EMBL/GenBank/DDBJ whole genome shotgun (WGS) entry which is preliminary data.</text>
</comment>
<evidence type="ECO:0000256" key="2">
    <source>
        <dbReference type="SAM" id="Phobius"/>
    </source>
</evidence>
<protein>
    <recommendedName>
        <fullName evidence="5">FUSC family protein</fullName>
    </recommendedName>
</protein>
<accession>A0A370N7H3</accession>
<evidence type="ECO:0008006" key="5">
    <source>
        <dbReference type="Google" id="ProtNLM"/>
    </source>
</evidence>
<dbReference type="Pfam" id="PF04632">
    <property type="entry name" value="FUSC"/>
    <property type="match status" value="1"/>
</dbReference>
<evidence type="ECO:0000256" key="1">
    <source>
        <dbReference type="SAM" id="MobiDB-lite"/>
    </source>
</evidence>
<dbReference type="OrthoDB" id="6538131at2"/>
<gene>
    <name evidence="3" type="ORF">DLM46_17000</name>
</gene>
<dbReference type="Proteomes" id="UP000254875">
    <property type="component" value="Unassembled WGS sequence"/>
</dbReference>
<keyword evidence="2" id="KW-1133">Transmembrane helix</keyword>
<keyword evidence="4" id="KW-1185">Reference proteome</keyword>
<feature type="transmembrane region" description="Helical" evidence="2">
    <location>
        <begin position="131"/>
        <end position="149"/>
    </location>
</feature>
<feature type="transmembrane region" description="Helical" evidence="2">
    <location>
        <begin position="29"/>
        <end position="48"/>
    </location>
</feature>
<dbReference type="GO" id="GO:0022857">
    <property type="term" value="F:transmembrane transporter activity"/>
    <property type="evidence" value="ECO:0007669"/>
    <property type="project" value="InterPro"/>
</dbReference>
<feature type="region of interest" description="Disordered" evidence="1">
    <location>
        <begin position="255"/>
        <end position="313"/>
    </location>
</feature>
<dbReference type="GO" id="GO:0005886">
    <property type="term" value="C:plasma membrane"/>
    <property type="evidence" value="ECO:0007669"/>
    <property type="project" value="InterPro"/>
</dbReference>
<sequence length="360" mass="38779">MNARRLPTSSESFFTATRTALLGWARGDGLAWLHIFKTVLAALLVMGLSMRIDLPSPRTAMVTVFIVMQPQTGMVLAKSFYRFAGTIIGAVVTITITAVFGQVPELFLLSIAIWIGVCTFGAALNRNFRAYGFVLSGYTTALIGIPALAHPDGVFLAATTRVSELSMGIFCSAIVSSIVFPQRVADTLRDVVRARYSRFTQLVTETFSGASTPESAKDFHARFAADVVALEALSSVAVARAAVAAQAAPAGLAGPGGGGLHPAHDASAAHPREPYARHRPSSPRFQPMTRSSRRRRPAGCSRCSTSATPCSSCASNLQPFRRCGMTRRTRASPWSTGLPCCLIRRRRLTSLRRGERSTRR</sequence>
<evidence type="ECO:0000313" key="3">
    <source>
        <dbReference type="EMBL" id="RDK01515.1"/>
    </source>
</evidence>
<feature type="transmembrane region" description="Helical" evidence="2">
    <location>
        <begin position="80"/>
        <end position="100"/>
    </location>
</feature>
<organism evidence="3 4">
    <name type="scientific">Paraburkholderia lacunae</name>
    <dbReference type="NCBI Taxonomy" id="2211104"/>
    <lineage>
        <taxon>Bacteria</taxon>
        <taxon>Pseudomonadati</taxon>
        <taxon>Pseudomonadota</taxon>
        <taxon>Betaproteobacteria</taxon>
        <taxon>Burkholderiales</taxon>
        <taxon>Burkholderiaceae</taxon>
        <taxon>Paraburkholderia</taxon>
    </lineage>
</organism>
<feature type="compositionally biased region" description="Low complexity" evidence="1">
    <location>
        <begin position="300"/>
        <end position="313"/>
    </location>
</feature>